<dbReference type="RefSeq" id="WP_110804595.1">
    <property type="nucleotide sequence ID" value="NZ_QJTK01000002.1"/>
</dbReference>
<name>A0A318U1K0_9RHOB</name>
<reference evidence="1 2" key="1">
    <citation type="submission" date="2018-06" db="EMBL/GenBank/DDBJ databases">
        <title>Genomic Encyclopedia of Type Strains, Phase III (KMG-III): the genomes of soil and plant-associated and newly described type strains.</title>
        <authorList>
            <person name="Whitman W."/>
        </authorList>
    </citation>
    <scope>NUCLEOTIDE SEQUENCE [LARGE SCALE GENOMIC DNA]</scope>
    <source>
        <strain evidence="1 2">JA737</strain>
    </source>
</reference>
<evidence type="ECO:0000313" key="1">
    <source>
        <dbReference type="EMBL" id="PYF12009.1"/>
    </source>
</evidence>
<gene>
    <name evidence="1" type="ORF">C8J30_102324</name>
</gene>
<comment type="caution">
    <text evidence="1">The sequence shown here is derived from an EMBL/GenBank/DDBJ whole genome shotgun (WGS) entry which is preliminary data.</text>
</comment>
<organism evidence="1 2">
    <name type="scientific">Rhodobacter viridis</name>
    <dbReference type="NCBI Taxonomy" id="1054202"/>
    <lineage>
        <taxon>Bacteria</taxon>
        <taxon>Pseudomonadati</taxon>
        <taxon>Pseudomonadota</taxon>
        <taxon>Alphaproteobacteria</taxon>
        <taxon>Rhodobacterales</taxon>
        <taxon>Rhodobacter group</taxon>
        <taxon>Rhodobacter</taxon>
    </lineage>
</organism>
<accession>A0A318U1K0</accession>
<dbReference type="AlphaFoldDB" id="A0A318U1K0"/>
<dbReference type="Proteomes" id="UP000247727">
    <property type="component" value="Unassembled WGS sequence"/>
</dbReference>
<dbReference type="EMBL" id="QJTK01000002">
    <property type="protein sequence ID" value="PYF12009.1"/>
    <property type="molecule type" value="Genomic_DNA"/>
</dbReference>
<evidence type="ECO:0000313" key="2">
    <source>
        <dbReference type="Proteomes" id="UP000247727"/>
    </source>
</evidence>
<keyword evidence="2" id="KW-1185">Reference proteome</keyword>
<dbReference type="OrthoDB" id="9899815at2"/>
<proteinExistence type="predicted"/>
<sequence length="63" mass="6995">MIAIEELEAHGVRTFWVTDCGDCVAELSTRREAIDYARAYSAGAPYLLHSARVLPFRKPEAVA</sequence>
<protein>
    <submittedName>
        <fullName evidence="1">Uncharacterized protein</fullName>
    </submittedName>
</protein>